<dbReference type="EMBL" id="JBHSDP010000008">
    <property type="protein sequence ID" value="MFC4327604.1"/>
    <property type="molecule type" value="Genomic_DNA"/>
</dbReference>
<evidence type="ECO:0000313" key="2">
    <source>
        <dbReference type="EMBL" id="MFC4327604.1"/>
    </source>
</evidence>
<gene>
    <name evidence="2" type="ORF">ACFPC0_07130</name>
</gene>
<protein>
    <submittedName>
        <fullName evidence="2">Uncharacterized protein</fullName>
    </submittedName>
</protein>
<evidence type="ECO:0000313" key="3">
    <source>
        <dbReference type="Proteomes" id="UP001595824"/>
    </source>
</evidence>
<accession>A0ABV8TAG5</accession>
<sequence length="209" mass="22127">MEEPARAVPRRLLAFLSGLAALTPQGQEIALGTLGPGSRLVLEALRLVEPGERGSLTDLGRRLSESLAGGAPSDAGARVVPLAPRLRRIARVTAVSDFGTAAASTMERHRTAVAGVELGERVPRRRGVYSLSPQWDVPFPPEAVTVEVVRTTGGLRVAQRSGAETVVVAETMEPLPRGNGRPLLLANPEDKPPSDLLPELLRLSDESDG</sequence>
<proteinExistence type="predicted"/>
<dbReference type="RefSeq" id="WP_037895508.1">
    <property type="nucleotide sequence ID" value="NZ_JBHSDP010000008.1"/>
</dbReference>
<organism evidence="2 3">
    <name type="scientific">Streptomyces andamanensis</name>
    <dbReference type="NCBI Taxonomy" id="1565035"/>
    <lineage>
        <taxon>Bacteria</taxon>
        <taxon>Bacillati</taxon>
        <taxon>Actinomycetota</taxon>
        <taxon>Actinomycetes</taxon>
        <taxon>Kitasatosporales</taxon>
        <taxon>Streptomycetaceae</taxon>
        <taxon>Streptomyces</taxon>
    </lineage>
</organism>
<name>A0ABV8TAG5_9ACTN</name>
<feature type="region of interest" description="Disordered" evidence="1">
    <location>
        <begin position="177"/>
        <end position="209"/>
    </location>
</feature>
<comment type="caution">
    <text evidence="2">The sequence shown here is derived from an EMBL/GenBank/DDBJ whole genome shotgun (WGS) entry which is preliminary data.</text>
</comment>
<keyword evidence="3" id="KW-1185">Reference proteome</keyword>
<evidence type="ECO:0000256" key="1">
    <source>
        <dbReference type="SAM" id="MobiDB-lite"/>
    </source>
</evidence>
<dbReference type="Proteomes" id="UP001595824">
    <property type="component" value="Unassembled WGS sequence"/>
</dbReference>
<reference evidence="3" key="1">
    <citation type="journal article" date="2019" name="Int. J. Syst. Evol. Microbiol.">
        <title>The Global Catalogue of Microorganisms (GCM) 10K type strain sequencing project: providing services to taxonomists for standard genome sequencing and annotation.</title>
        <authorList>
            <consortium name="The Broad Institute Genomics Platform"/>
            <consortium name="The Broad Institute Genome Sequencing Center for Infectious Disease"/>
            <person name="Wu L."/>
            <person name="Ma J."/>
        </authorList>
    </citation>
    <scope>NUCLEOTIDE SEQUENCE [LARGE SCALE GENOMIC DNA]</scope>
    <source>
        <strain evidence="3">PCU 347</strain>
    </source>
</reference>